<dbReference type="EMBL" id="OC322172">
    <property type="protein sequence ID" value="CAD7411335.1"/>
    <property type="molecule type" value="Genomic_DNA"/>
</dbReference>
<dbReference type="AlphaFoldDB" id="A0A7R9DAX2"/>
<protein>
    <submittedName>
        <fullName evidence="1">Uncharacterized protein</fullName>
    </submittedName>
</protein>
<evidence type="ECO:0000313" key="1">
    <source>
        <dbReference type="EMBL" id="CAD7411335.1"/>
    </source>
</evidence>
<sequence>MTLPDCSCVEGELKIILDKPASVHPTKIRASVSRHRKSDPPLAQRGCRFSAWIVLGAILVSDWPAEDEEIGVRIQMFMVEGNKEPSY</sequence>
<accession>A0A7R9DAX2</accession>
<organism evidence="1">
    <name type="scientific">Timema cristinae</name>
    <name type="common">Walking stick</name>
    <dbReference type="NCBI Taxonomy" id="61476"/>
    <lineage>
        <taxon>Eukaryota</taxon>
        <taxon>Metazoa</taxon>
        <taxon>Ecdysozoa</taxon>
        <taxon>Arthropoda</taxon>
        <taxon>Hexapoda</taxon>
        <taxon>Insecta</taxon>
        <taxon>Pterygota</taxon>
        <taxon>Neoptera</taxon>
        <taxon>Polyneoptera</taxon>
        <taxon>Phasmatodea</taxon>
        <taxon>Timematodea</taxon>
        <taxon>Timematoidea</taxon>
        <taxon>Timematidae</taxon>
        <taxon>Timema</taxon>
    </lineage>
</organism>
<proteinExistence type="predicted"/>
<name>A0A7R9DAX2_TIMCR</name>
<reference evidence="1" key="1">
    <citation type="submission" date="2020-11" db="EMBL/GenBank/DDBJ databases">
        <authorList>
            <person name="Tran Van P."/>
        </authorList>
    </citation>
    <scope>NUCLEOTIDE SEQUENCE</scope>
</reference>
<gene>
    <name evidence="1" type="ORF">TCEB3V08_LOCUS10898</name>
</gene>